<dbReference type="Pfam" id="PF15275">
    <property type="entry name" value="PEHE"/>
    <property type="match status" value="1"/>
</dbReference>
<dbReference type="GO" id="GO:0003682">
    <property type="term" value="F:chromatin binding"/>
    <property type="evidence" value="ECO:0007669"/>
    <property type="project" value="TreeGrafter"/>
</dbReference>
<feature type="region of interest" description="Disordered" evidence="1">
    <location>
        <begin position="519"/>
        <end position="1064"/>
    </location>
</feature>
<organism evidence="3 4">
    <name type="scientific">Drosophila ananassae</name>
    <name type="common">Fruit fly</name>
    <dbReference type="NCBI Taxonomy" id="7217"/>
    <lineage>
        <taxon>Eukaryota</taxon>
        <taxon>Metazoa</taxon>
        <taxon>Ecdysozoa</taxon>
        <taxon>Arthropoda</taxon>
        <taxon>Hexapoda</taxon>
        <taxon>Insecta</taxon>
        <taxon>Pterygota</taxon>
        <taxon>Neoptera</taxon>
        <taxon>Endopterygota</taxon>
        <taxon>Diptera</taxon>
        <taxon>Brachycera</taxon>
        <taxon>Muscomorpha</taxon>
        <taxon>Ephydroidea</taxon>
        <taxon>Drosophilidae</taxon>
        <taxon>Drosophila</taxon>
        <taxon>Sophophora</taxon>
    </lineage>
</organism>
<feature type="compositionally biased region" description="Basic and acidic residues" evidence="1">
    <location>
        <begin position="882"/>
        <end position="891"/>
    </location>
</feature>
<name>A0A0P9BMT2_DROAN</name>
<feature type="compositionally biased region" description="Polar residues" evidence="1">
    <location>
        <begin position="294"/>
        <end position="303"/>
    </location>
</feature>
<dbReference type="SMART" id="SM01300">
    <property type="entry name" value="PEHE"/>
    <property type="match status" value="1"/>
</dbReference>
<feature type="compositionally biased region" description="Basic and acidic residues" evidence="1">
    <location>
        <begin position="480"/>
        <end position="490"/>
    </location>
</feature>
<dbReference type="InterPro" id="IPR029332">
    <property type="entry name" value="PEHE_dom"/>
</dbReference>
<feature type="compositionally biased region" description="Basic and acidic residues" evidence="1">
    <location>
        <begin position="1106"/>
        <end position="1122"/>
    </location>
</feature>
<reference evidence="3 4" key="1">
    <citation type="journal article" date="2007" name="Nature">
        <title>Evolution of genes and genomes on the Drosophila phylogeny.</title>
        <authorList>
            <consortium name="Drosophila 12 Genomes Consortium"/>
            <person name="Clark A.G."/>
            <person name="Eisen M.B."/>
            <person name="Smith D.R."/>
            <person name="Bergman C.M."/>
            <person name="Oliver B."/>
            <person name="Markow T.A."/>
            <person name="Kaufman T.C."/>
            <person name="Kellis M."/>
            <person name="Gelbart W."/>
            <person name="Iyer V.N."/>
            <person name="Pollard D.A."/>
            <person name="Sackton T.B."/>
            <person name="Larracuente A.M."/>
            <person name="Singh N.D."/>
            <person name="Abad J.P."/>
            <person name="Abt D.N."/>
            <person name="Adryan B."/>
            <person name="Aguade M."/>
            <person name="Akashi H."/>
            <person name="Anderson W.W."/>
            <person name="Aquadro C.F."/>
            <person name="Ardell D.H."/>
            <person name="Arguello R."/>
            <person name="Artieri C.G."/>
            <person name="Barbash D.A."/>
            <person name="Barker D."/>
            <person name="Barsanti P."/>
            <person name="Batterham P."/>
            <person name="Batzoglou S."/>
            <person name="Begun D."/>
            <person name="Bhutkar A."/>
            <person name="Blanco E."/>
            <person name="Bosak S.A."/>
            <person name="Bradley R.K."/>
            <person name="Brand A.D."/>
            <person name="Brent M.R."/>
            <person name="Brooks A.N."/>
            <person name="Brown R.H."/>
            <person name="Butlin R.K."/>
            <person name="Caggese C."/>
            <person name="Calvi B.R."/>
            <person name="Bernardo de Carvalho A."/>
            <person name="Caspi A."/>
            <person name="Castrezana S."/>
            <person name="Celniker S.E."/>
            <person name="Chang J.L."/>
            <person name="Chapple C."/>
            <person name="Chatterji S."/>
            <person name="Chinwalla A."/>
            <person name="Civetta A."/>
            <person name="Clifton S.W."/>
            <person name="Comeron J.M."/>
            <person name="Costello J.C."/>
            <person name="Coyne J.A."/>
            <person name="Daub J."/>
            <person name="David R.G."/>
            <person name="Delcher A.L."/>
            <person name="Delehaunty K."/>
            <person name="Do C.B."/>
            <person name="Ebling H."/>
            <person name="Edwards K."/>
            <person name="Eickbush T."/>
            <person name="Evans J.D."/>
            <person name="Filipski A."/>
            <person name="Findeiss S."/>
            <person name="Freyhult E."/>
            <person name="Fulton L."/>
            <person name="Fulton R."/>
            <person name="Garcia A.C."/>
            <person name="Gardiner A."/>
            <person name="Garfield D.A."/>
            <person name="Garvin B.E."/>
            <person name="Gibson G."/>
            <person name="Gilbert D."/>
            <person name="Gnerre S."/>
            <person name="Godfrey J."/>
            <person name="Good R."/>
            <person name="Gotea V."/>
            <person name="Gravely B."/>
            <person name="Greenberg A.J."/>
            <person name="Griffiths-Jones S."/>
            <person name="Gross S."/>
            <person name="Guigo R."/>
            <person name="Gustafson E.A."/>
            <person name="Haerty W."/>
            <person name="Hahn M.W."/>
            <person name="Halligan D.L."/>
            <person name="Halpern A.L."/>
            <person name="Halter G.M."/>
            <person name="Han M.V."/>
            <person name="Heger A."/>
            <person name="Hillier L."/>
            <person name="Hinrichs A.S."/>
            <person name="Holmes I."/>
            <person name="Hoskins R.A."/>
            <person name="Hubisz M.J."/>
            <person name="Hultmark D."/>
            <person name="Huntley M.A."/>
            <person name="Jaffe D.B."/>
            <person name="Jagadeeshan S."/>
            <person name="Jeck W.R."/>
            <person name="Johnson J."/>
            <person name="Jones C.D."/>
            <person name="Jordan W.C."/>
            <person name="Karpen G.H."/>
            <person name="Kataoka E."/>
            <person name="Keightley P.D."/>
            <person name="Kheradpour P."/>
            <person name="Kirkness E.F."/>
            <person name="Koerich L.B."/>
            <person name="Kristiansen K."/>
            <person name="Kudrna D."/>
            <person name="Kulathinal R.J."/>
            <person name="Kumar S."/>
            <person name="Kwok R."/>
            <person name="Lander E."/>
            <person name="Langley C.H."/>
            <person name="Lapoint R."/>
            <person name="Lazzaro B.P."/>
            <person name="Lee S.J."/>
            <person name="Levesque L."/>
            <person name="Li R."/>
            <person name="Lin C.F."/>
            <person name="Lin M.F."/>
            <person name="Lindblad-Toh K."/>
            <person name="Llopart A."/>
            <person name="Long M."/>
            <person name="Low L."/>
            <person name="Lozovsky E."/>
            <person name="Lu J."/>
            <person name="Luo M."/>
            <person name="Machado C.A."/>
            <person name="Makalowski W."/>
            <person name="Marzo M."/>
            <person name="Matsuda M."/>
            <person name="Matzkin L."/>
            <person name="McAllister B."/>
            <person name="McBride C.S."/>
            <person name="McKernan B."/>
            <person name="McKernan K."/>
            <person name="Mendez-Lago M."/>
            <person name="Minx P."/>
            <person name="Mollenhauer M.U."/>
            <person name="Montooth K."/>
            <person name="Mount S.M."/>
            <person name="Mu X."/>
            <person name="Myers E."/>
            <person name="Negre B."/>
            <person name="Newfeld S."/>
            <person name="Nielsen R."/>
            <person name="Noor M.A."/>
            <person name="O'Grady P."/>
            <person name="Pachter L."/>
            <person name="Papaceit M."/>
            <person name="Parisi M.J."/>
            <person name="Parisi M."/>
            <person name="Parts L."/>
            <person name="Pedersen J.S."/>
            <person name="Pesole G."/>
            <person name="Phillippy A.M."/>
            <person name="Ponting C.P."/>
            <person name="Pop M."/>
            <person name="Porcelli D."/>
            <person name="Powell J.R."/>
            <person name="Prohaska S."/>
            <person name="Pruitt K."/>
            <person name="Puig M."/>
            <person name="Quesneville H."/>
            <person name="Ram K.R."/>
            <person name="Rand D."/>
            <person name="Rasmussen M.D."/>
            <person name="Reed L.K."/>
            <person name="Reenan R."/>
            <person name="Reily A."/>
            <person name="Remington K.A."/>
            <person name="Rieger T.T."/>
            <person name="Ritchie M.G."/>
            <person name="Robin C."/>
            <person name="Rogers Y.H."/>
            <person name="Rohde C."/>
            <person name="Rozas J."/>
            <person name="Rubenfield M.J."/>
            <person name="Ruiz A."/>
            <person name="Russo S."/>
            <person name="Salzberg S.L."/>
            <person name="Sanchez-Gracia A."/>
            <person name="Saranga D.J."/>
            <person name="Sato H."/>
            <person name="Schaeffer S.W."/>
            <person name="Schatz M.C."/>
            <person name="Schlenke T."/>
            <person name="Schwartz R."/>
            <person name="Segarra C."/>
            <person name="Singh R.S."/>
            <person name="Sirot L."/>
            <person name="Sirota M."/>
            <person name="Sisneros N.B."/>
            <person name="Smith C.D."/>
            <person name="Smith T.F."/>
            <person name="Spieth J."/>
            <person name="Stage D.E."/>
            <person name="Stark A."/>
            <person name="Stephan W."/>
            <person name="Strausberg R.L."/>
            <person name="Strempel S."/>
            <person name="Sturgill D."/>
            <person name="Sutton G."/>
            <person name="Sutton G.G."/>
            <person name="Tao W."/>
            <person name="Teichmann S."/>
            <person name="Tobari Y.N."/>
            <person name="Tomimura Y."/>
            <person name="Tsolas J.M."/>
            <person name="Valente V.L."/>
            <person name="Venter E."/>
            <person name="Venter J.C."/>
            <person name="Vicario S."/>
            <person name="Vieira F.G."/>
            <person name="Vilella A.J."/>
            <person name="Villasante A."/>
            <person name="Walenz B."/>
            <person name="Wang J."/>
            <person name="Wasserman M."/>
            <person name="Watts T."/>
            <person name="Wilson D."/>
            <person name="Wilson R.K."/>
            <person name="Wing R.A."/>
            <person name="Wolfner M.F."/>
            <person name="Wong A."/>
            <person name="Wong G.K."/>
            <person name="Wu C.I."/>
            <person name="Wu G."/>
            <person name="Yamamoto D."/>
            <person name="Yang H.P."/>
            <person name="Yang S.P."/>
            <person name="Yorke J.A."/>
            <person name="Yoshida K."/>
            <person name="Zdobnov E."/>
            <person name="Zhang P."/>
            <person name="Zhang Y."/>
            <person name="Zimin A.V."/>
            <person name="Baldwin J."/>
            <person name="Abdouelleil A."/>
            <person name="Abdulkadir J."/>
            <person name="Abebe A."/>
            <person name="Abera B."/>
            <person name="Abreu J."/>
            <person name="Acer S.C."/>
            <person name="Aftuck L."/>
            <person name="Alexander A."/>
            <person name="An P."/>
            <person name="Anderson E."/>
            <person name="Anderson S."/>
            <person name="Arachi H."/>
            <person name="Azer M."/>
            <person name="Bachantsang P."/>
            <person name="Barry A."/>
            <person name="Bayul T."/>
            <person name="Berlin A."/>
            <person name="Bessette D."/>
            <person name="Bloom T."/>
            <person name="Blye J."/>
            <person name="Boguslavskiy L."/>
            <person name="Bonnet C."/>
            <person name="Boukhgalter B."/>
            <person name="Bourzgui I."/>
            <person name="Brown A."/>
            <person name="Cahill P."/>
            <person name="Channer S."/>
            <person name="Cheshatsang Y."/>
            <person name="Chuda L."/>
            <person name="Citroen M."/>
            <person name="Collymore A."/>
            <person name="Cooke P."/>
            <person name="Costello M."/>
            <person name="D'Aco K."/>
            <person name="Daza R."/>
            <person name="De Haan G."/>
            <person name="DeGray S."/>
            <person name="DeMaso C."/>
            <person name="Dhargay N."/>
            <person name="Dooley K."/>
            <person name="Dooley E."/>
            <person name="Doricent M."/>
            <person name="Dorje P."/>
            <person name="Dorjee K."/>
            <person name="Dupes A."/>
            <person name="Elong R."/>
            <person name="Falk J."/>
            <person name="Farina A."/>
            <person name="Faro S."/>
            <person name="Ferguson D."/>
            <person name="Fisher S."/>
            <person name="Foley C.D."/>
            <person name="Franke A."/>
            <person name="Friedrich D."/>
            <person name="Gadbois L."/>
            <person name="Gearin G."/>
            <person name="Gearin C.R."/>
            <person name="Giannoukos G."/>
            <person name="Goode T."/>
            <person name="Graham J."/>
            <person name="Grandbois E."/>
            <person name="Grewal S."/>
            <person name="Gyaltsen K."/>
            <person name="Hafez N."/>
            <person name="Hagos B."/>
            <person name="Hall J."/>
            <person name="Henson C."/>
            <person name="Hollinger A."/>
            <person name="Honan T."/>
            <person name="Huard M.D."/>
            <person name="Hughes L."/>
            <person name="Hurhula B."/>
            <person name="Husby M.E."/>
            <person name="Kamat A."/>
            <person name="Kanga B."/>
            <person name="Kashin S."/>
            <person name="Khazanovich D."/>
            <person name="Kisner P."/>
            <person name="Lance K."/>
            <person name="Lara M."/>
            <person name="Lee W."/>
            <person name="Lennon N."/>
            <person name="Letendre F."/>
            <person name="LeVine R."/>
            <person name="Lipovsky A."/>
            <person name="Liu X."/>
            <person name="Liu J."/>
            <person name="Liu S."/>
            <person name="Lokyitsang T."/>
            <person name="Lokyitsang Y."/>
            <person name="Lubonja R."/>
            <person name="Lui A."/>
            <person name="MacDonald P."/>
            <person name="Magnisalis V."/>
            <person name="Maru K."/>
            <person name="Matthews C."/>
            <person name="McCusker W."/>
            <person name="McDonough S."/>
            <person name="Mehta T."/>
            <person name="Meldrim J."/>
            <person name="Meneus L."/>
            <person name="Mihai O."/>
            <person name="Mihalev A."/>
            <person name="Mihova T."/>
            <person name="Mittelman R."/>
            <person name="Mlenga V."/>
            <person name="Montmayeur A."/>
            <person name="Mulrain L."/>
            <person name="Navidi A."/>
            <person name="Naylor J."/>
            <person name="Negash T."/>
            <person name="Nguyen T."/>
            <person name="Nguyen N."/>
            <person name="Nicol R."/>
            <person name="Norbu C."/>
            <person name="Norbu N."/>
            <person name="Novod N."/>
            <person name="O'Neill B."/>
            <person name="Osman S."/>
            <person name="Markiewicz E."/>
            <person name="Oyono O.L."/>
            <person name="Patti C."/>
            <person name="Phunkhang P."/>
            <person name="Pierre F."/>
            <person name="Priest M."/>
            <person name="Raghuraman S."/>
            <person name="Rege F."/>
            <person name="Reyes R."/>
            <person name="Rise C."/>
            <person name="Rogov P."/>
            <person name="Ross K."/>
            <person name="Ryan E."/>
            <person name="Settipalli S."/>
            <person name="Shea T."/>
            <person name="Sherpa N."/>
            <person name="Shi L."/>
            <person name="Shih D."/>
            <person name="Sparrow T."/>
            <person name="Spaulding J."/>
            <person name="Stalker J."/>
            <person name="Stange-Thomann N."/>
            <person name="Stavropoulos S."/>
            <person name="Stone C."/>
            <person name="Strader C."/>
            <person name="Tesfaye S."/>
            <person name="Thomson T."/>
            <person name="Thoulutsang Y."/>
            <person name="Thoulutsang D."/>
            <person name="Topham K."/>
            <person name="Topping I."/>
            <person name="Tsamla T."/>
            <person name="Vassiliev H."/>
            <person name="Vo A."/>
            <person name="Wangchuk T."/>
            <person name="Wangdi T."/>
            <person name="Weiand M."/>
            <person name="Wilkinson J."/>
            <person name="Wilson A."/>
            <person name="Yadav S."/>
            <person name="Young G."/>
            <person name="Yu Q."/>
            <person name="Zembek L."/>
            <person name="Zhong D."/>
            <person name="Zimmer A."/>
            <person name="Zwirko Z."/>
            <person name="Jaffe D.B."/>
            <person name="Alvarez P."/>
            <person name="Brockman W."/>
            <person name="Butler J."/>
            <person name="Chin C."/>
            <person name="Gnerre S."/>
            <person name="Grabherr M."/>
            <person name="Kleber M."/>
            <person name="Mauceli E."/>
            <person name="MacCallum I."/>
        </authorList>
    </citation>
    <scope>NUCLEOTIDE SEQUENCE [LARGE SCALE GENOMIC DNA]</scope>
    <source>
        <strain evidence="4">Tucson 14024-0371.13</strain>
    </source>
</reference>
<dbReference type="PANTHER" id="PTHR21656:SF2">
    <property type="entry name" value="MALE-SPECIFIC LETHAL 1 HOMOLOG"/>
    <property type="match status" value="1"/>
</dbReference>
<feature type="compositionally biased region" description="Low complexity" evidence="1">
    <location>
        <begin position="966"/>
        <end position="1010"/>
    </location>
</feature>
<feature type="compositionally biased region" description="Low complexity" evidence="1">
    <location>
        <begin position="1024"/>
        <end position="1035"/>
    </location>
</feature>
<evidence type="ECO:0000259" key="2">
    <source>
        <dbReference type="PROSITE" id="PS52052"/>
    </source>
</evidence>
<dbReference type="PROSITE" id="PS52052">
    <property type="entry name" value="PEHE"/>
    <property type="match status" value="1"/>
</dbReference>
<feature type="region of interest" description="Disordered" evidence="1">
    <location>
        <begin position="373"/>
        <end position="503"/>
    </location>
</feature>
<evidence type="ECO:0000313" key="3">
    <source>
        <dbReference type="EMBL" id="KPU73086.1"/>
    </source>
</evidence>
<feature type="compositionally biased region" description="Basic and acidic residues" evidence="1">
    <location>
        <begin position="555"/>
        <end position="689"/>
    </location>
</feature>
<dbReference type="AlphaFoldDB" id="A0A0P9BMT2"/>
<dbReference type="InParanoid" id="A0A0P9BMT2"/>
<feature type="compositionally biased region" description="Basic and acidic residues" evidence="1">
    <location>
        <begin position="768"/>
        <end position="789"/>
    </location>
</feature>
<feature type="region of interest" description="Disordered" evidence="1">
    <location>
        <begin position="179"/>
        <end position="203"/>
    </location>
</feature>
<feature type="compositionally biased region" description="Basic and acidic residues" evidence="1">
    <location>
        <begin position="735"/>
        <end position="760"/>
    </location>
</feature>
<sequence>MDKRFKRPLNQKANYSDPPYHHNASRGYQKHSHPHGGHPHSHPHSHPHLHHHPNKHSRLQHGYSYQKGATAVGPNSYYKPPPPQHVQARNVDGGAMAPPSSGGNTSSDVVTLIVENNNLKRMIVLHLNLMQEQTEGLAAKDKELDDQNAKLEVILSQNQELKLANAKLEATVEDLRRQLRRKNKRPHDDDDDDDHSLPPTASQRQQILCNAGTQTEMQEVYNRIHPVEPFPAQQTQAKMQPRMQIQKEQLHEERLSHIKAGHKAPAAVTAARPLESKVRGEFNGKKVSTMFLNRVNQDSSLTSAEHRTQEESDSKEEEETQQHKLEDIRLQQQEEEEQQKLVEELPQDHEVILEEVVEDDIFHDALEPNEIEVATETIVGVDEEVITDANGHMDEENEDDSEDDSSDEDEEDDNEDGDTDDSDESEEEEEEEHQLENNLDDFWNNQMNSMDLEEAEEKTIAPSGHSTPNHQPTLAEEELERSTGSDKSQEPVEEEQVDQEIVVEQMEVDTVEDVTEEVVVDSQTTMEIEVHTEQRVSISRHVKLREQDTSEDEKNDCNILKDEREPAKTSVEDKQSPLKEEKKLRDVSTEEKHHRSPLKEEKKIRETSTDEKQHRSPLKEEKKIREISTDEKQHRSPLKEEKKMRDVSTDEKQRPSPLKDEKKVREISTDEKQRVPKTTKEIRVLRDSSQDEEMVTPNDEGNILRTAKTEKPSLPMSTSECQNRDKKLNQSSDVPRNEKVNQSRETSTDEKLKRVSKDQKSQLAAQSTEEKVDVVTEPKKDTAAPKDIPKAVAPKAEIHPNPPSSETNLPKANSVAVSPTPKVIGASVQQRAPPAKTVANHQSNKLVKGEPVKKQRLQVKIRQHDMFNDKKVGATASSISTRDQKKEKEPEITVNSTTKNSRDQDSSPMPKSEPEDDETLEERMRRKLQEHLQKEQRRQSQQPQVLLKKPSKESPTTHLIYPPIGPTSSAGSAATITPATTPTTTPSSTPVSTPHPTSASSQESSGSSTRSKQDKISLPLTPQSMSSVSSSSSGSIPKPTKVVNNCAPHTYSKAPSRSKKSKSLYRTAAYPYTTRSWEDQEFHCDNEFFLEEADELLADNPSLEIPKWRDDPVPPSSDKKGIEPLSDADFIRRHEPYVKDEIKRKRLDARNLKDMLRSEAMRSRKIQEEVSLPTSTFYPLPHDIEAIQFVDEVPVQAFGENMVNMEARDDFSLPWLDAVHAQTSIGKAKALAVPVATLASKKLPTNAKEARHQEMNSSYVYLKRRKRPRQR</sequence>
<feature type="domain" description="PEHE" evidence="2">
    <location>
        <begin position="1102"/>
        <end position="1215"/>
    </location>
</feature>
<dbReference type="GeneID" id="26514077"/>
<dbReference type="CTD" id="35121"/>
<dbReference type="PhylomeDB" id="A0A0P9BMT2"/>
<dbReference type="PANTHER" id="PTHR21656">
    <property type="entry name" value="MALE-SPECIFIC LETHAL-1 PROTEIN"/>
    <property type="match status" value="1"/>
</dbReference>
<feature type="region of interest" description="Disordered" evidence="1">
    <location>
        <begin position="1245"/>
        <end position="1271"/>
    </location>
</feature>
<gene>
    <name evidence="3" type="primary">Dana\GF26668</name>
    <name evidence="3" type="ORF">GF26668</name>
</gene>
<dbReference type="EMBL" id="CH902620">
    <property type="protein sequence ID" value="KPU73086.1"/>
    <property type="molecule type" value="Genomic_DNA"/>
</dbReference>
<feature type="region of interest" description="Disordered" evidence="1">
    <location>
        <begin position="294"/>
        <end position="324"/>
    </location>
</feature>
<feature type="compositionally biased region" description="Basic residues" evidence="1">
    <location>
        <begin position="28"/>
        <end position="59"/>
    </location>
</feature>
<dbReference type="KEGG" id="dan:26514077"/>
<dbReference type="eggNOG" id="ENOG502QWAQ">
    <property type="taxonomic scope" value="Eukaryota"/>
</dbReference>
<keyword evidence="4" id="KW-1185">Reference proteome</keyword>
<feature type="compositionally biased region" description="Basic and acidic residues" evidence="1">
    <location>
        <begin position="862"/>
        <end position="872"/>
    </location>
</feature>
<dbReference type="STRING" id="7217.A0A0P9BMT2"/>
<feature type="compositionally biased region" description="Basic and acidic residues" evidence="1">
    <location>
        <begin position="921"/>
        <end position="938"/>
    </location>
</feature>
<dbReference type="OrthoDB" id="6022555at2759"/>
<evidence type="ECO:0000313" key="4">
    <source>
        <dbReference type="Proteomes" id="UP000007801"/>
    </source>
</evidence>
<dbReference type="Proteomes" id="UP000007801">
    <property type="component" value="Unassembled WGS sequence"/>
</dbReference>
<dbReference type="OMA" id="HHNPSRG"/>
<dbReference type="Gene3D" id="6.10.250.3170">
    <property type="match status" value="1"/>
</dbReference>
<evidence type="ECO:0000256" key="1">
    <source>
        <dbReference type="SAM" id="MobiDB-lite"/>
    </source>
</evidence>
<feature type="compositionally biased region" description="Polar residues" evidence="1">
    <location>
        <begin position="804"/>
        <end position="817"/>
    </location>
</feature>
<feature type="region of interest" description="Disordered" evidence="1">
    <location>
        <begin position="1101"/>
        <end position="1123"/>
    </location>
</feature>
<dbReference type="GO" id="GO:0072487">
    <property type="term" value="C:MSL complex"/>
    <property type="evidence" value="ECO:0007669"/>
    <property type="project" value="InterPro"/>
</dbReference>
<dbReference type="SMR" id="A0A0P9BMT2"/>
<dbReference type="InterPro" id="IPR026711">
    <property type="entry name" value="Msl-1"/>
</dbReference>
<feature type="compositionally biased region" description="Basic residues" evidence="1">
    <location>
        <begin position="1262"/>
        <end position="1271"/>
    </location>
</feature>
<feature type="region of interest" description="Disordered" evidence="1">
    <location>
        <begin position="1"/>
        <end position="60"/>
    </location>
</feature>
<accession>A0A0P9BMT2</accession>
<proteinExistence type="predicted"/>
<feature type="compositionally biased region" description="Acidic residues" evidence="1">
    <location>
        <begin position="395"/>
        <end position="433"/>
    </location>
</feature>
<dbReference type="FunCoup" id="A0A0P9BMT2">
    <property type="interactions" value="284"/>
</dbReference>
<protein>
    <recommendedName>
        <fullName evidence="2">PEHE domain-containing protein</fullName>
    </recommendedName>
</protein>